<dbReference type="AlphaFoldDB" id="A0A3S0ZS20"/>
<accession>A0A3S0ZS20</accession>
<proteinExistence type="predicted"/>
<evidence type="ECO:0000313" key="2">
    <source>
        <dbReference type="EMBL" id="RUS73910.1"/>
    </source>
</evidence>
<feature type="compositionally biased region" description="Polar residues" evidence="1">
    <location>
        <begin position="616"/>
        <end position="629"/>
    </location>
</feature>
<feature type="region of interest" description="Disordered" evidence="1">
    <location>
        <begin position="413"/>
        <end position="432"/>
    </location>
</feature>
<evidence type="ECO:0000313" key="3">
    <source>
        <dbReference type="Proteomes" id="UP000271974"/>
    </source>
</evidence>
<sequence>MHGRKGNTSRQSHKEKMKVREISEGENRQTKNLVSANNFLQTESTKRLTSNVAKDAFTNAAINANRKVNTSKNSKFTETEKRTKIDKARHENFGPNTRTLRSTSERESPKNTKTISDYHSSPFSKWAESIRLDNNVANWRKNSRKLTVPSRKLHTVRGEGREPSNLVKRSITSHRTSSKTLTVRTGKFGVIPLHRQKGLLTRPPSSLLQLFHRPKACVTGKDLSFLPFLPQAFVQSDLSMFDRRKLILKLRRINTVVKHREKRDIIENRSDSSGINIETGFNSSVHNNHNNISYNIRNIINISNISNISNSSEIGNINYNNSSSSKISYINSNTSNISNISNIIYNSSNRNNIGYNNSKSSNISYISKIRYNSSNISNLSYKNNNNNKKKSNNYINNSKNDIRIETKIESRTEETVNDGTKKNIGKTNDNDTAHSIRNVTSSSNIKNGTIIDVHSIINNNNNNNSLLFPPSPNTTTASPAPSSHNTNIHLSINGCKYDNNSPPHCTHHNKKDDSSRHLSEFSSTNEAMLPVLNTLPEHEQVRVLASQQTMAESGAKTPAKTPAITPPSLEAAWQKFTRSASVRLRIDSTAKTYDATADGSSSAKQVPLHRKERSVPENSTVFDDANSTDVSEKMPSEDLSHHRRFVRSPLPVYYVFLMPFDQFRMFSLVKVFGALGVAFDKVRVGGVVFEKVRGR</sequence>
<feature type="region of interest" description="Disordered" evidence="1">
    <location>
        <begin position="593"/>
        <end position="635"/>
    </location>
</feature>
<name>A0A3S0ZS20_ELYCH</name>
<keyword evidence="3" id="KW-1185">Reference proteome</keyword>
<feature type="compositionally biased region" description="Basic and acidic residues" evidence="1">
    <location>
        <begin position="12"/>
        <end position="29"/>
    </location>
</feature>
<evidence type="ECO:0000256" key="1">
    <source>
        <dbReference type="SAM" id="MobiDB-lite"/>
    </source>
</evidence>
<organism evidence="2 3">
    <name type="scientific">Elysia chlorotica</name>
    <name type="common">Eastern emerald elysia</name>
    <name type="synonym">Sea slug</name>
    <dbReference type="NCBI Taxonomy" id="188477"/>
    <lineage>
        <taxon>Eukaryota</taxon>
        <taxon>Metazoa</taxon>
        <taxon>Spiralia</taxon>
        <taxon>Lophotrochozoa</taxon>
        <taxon>Mollusca</taxon>
        <taxon>Gastropoda</taxon>
        <taxon>Heterobranchia</taxon>
        <taxon>Euthyneura</taxon>
        <taxon>Panpulmonata</taxon>
        <taxon>Sacoglossa</taxon>
        <taxon>Placobranchoidea</taxon>
        <taxon>Plakobranchidae</taxon>
        <taxon>Elysia</taxon>
    </lineage>
</organism>
<protein>
    <submittedName>
        <fullName evidence="2">Uncharacterized protein</fullName>
    </submittedName>
</protein>
<feature type="compositionally biased region" description="Basic residues" evidence="1">
    <location>
        <begin position="1"/>
        <end position="11"/>
    </location>
</feature>
<comment type="caution">
    <text evidence="2">The sequence shown here is derived from an EMBL/GenBank/DDBJ whole genome shotgun (WGS) entry which is preliminary data.</text>
</comment>
<dbReference type="EMBL" id="RQTK01000887">
    <property type="protein sequence ID" value="RUS73910.1"/>
    <property type="molecule type" value="Genomic_DNA"/>
</dbReference>
<reference evidence="2 3" key="1">
    <citation type="submission" date="2019-01" db="EMBL/GenBank/DDBJ databases">
        <title>A draft genome assembly of the solar-powered sea slug Elysia chlorotica.</title>
        <authorList>
            <person name="Cai H."/>
            <person name="Li Q."/>
            <person name="Fang X."/>
            <person name="Li J."/>
            <person name="Curtis N.E."/>
            <person name="Altenburger A."/>
            <person name="Shibata T."/>
            <person name="Feng M."/>
            <person name="Maeda T."/>
            <person name="Schwartz J.A."/>
            <person name="Shigenobu S."/>
            <person name="Lundholm N."/>
            <person name="Nishiyama T."/>
            <person name="Yang H."/>
            <person name="Hasebe M."/>
            <person name="Li S."/>
            <person name="Pierce S.K."/>
            <person name="Wang J."/>
        </authorList>
    </citation>
    <scope>NUCLEOTIDE SEQUENCE [LARGE SCALE GENOMIC DNA]</scope>
    <source>
        <strain evidence="2">EC2010</strain>
        <tissue evidence="2">Whole organism of an adult</tissue>
    </source>
</reference>
<dbReference type="Proteomes" id="UP000271974">
    <property type="component" value="Unassembled WGS sequence"/>
</dbReference>
<feature type="region of interest" description="Disordered" evidence="1">
    <location>
        <begin position="1"/>
        <end position="29"/>
    </location>
</feature>
<gene>
    <name evidence="2" type="ORF">EGW08_018330</name>
</gene>
<feature type="region of interest" description="Disordered" evidence="1">
    <location>
        <begin position="90"/>
        <end position="118"/>
    </location>
</feature>